<sequence length="144" mass="16556">MKIDKLVDWYQRLSPSSLNNIGEFYHESASFQDPFNRVQGSAQIAALLQHMFDTTESPGFIVKQIHFDGDVAWISWIFCCGLRGRKLTIEGASQLVLSQDGRIIRHRDYWDAADLYQQLPLIGTMVRMLKRRFKVKTGYPSSGK</sequence>
<comment type="caution">
    <text evidence="2">The sequence shown here is derived from an EMBL/GenBank/DDBJ whole genome shotgun (WGS) entry which is preliminary data.</text>
</comment>
<feature type="domain" description="SnoaL-like" evidence="1">
    <location>
        <begin position="8"/>
        <end position="106"/>
    </location>
</feature>
<name>A0A7Z0VJA7_9GAMM</name>
<dbReference type="Pfam" id="PF12680">
    <property type="entry name" value="SnoaL_2"/>
    <property type="match status" value="1"/>
</dbReference>
<dbReference type="Gene3D" id="3.10.450.50">
    <property type="match status" value="1"/>
</dbReference>
<dbReference type="OrthoDB" id="1115105at2"/>
<proteinExistence type="predicted"/>
<dbReference type="EMBL" id="MARB01000025">
    <property type="protein sequence ID" value="ODJ86236.1"/>
    <property type="molecule type" value="Genomic_DNA"/>
</dbReference>
<protein>
    <submittedName>
        <fullName evidence="2">SnoaL-like domain protein</fullName>
    </submittedName>
</protein>
<gene>
    <name evidence="2" type="ORF">CODIS_35570</name>
</gene>
<dbReference type="RefSeq" id="WP_069127322.1">
    <property type="nucleotide sequence ID" value="NZ_MARB01000025.1"/>
</dbReference>
<evidence type="ECO:0000313" key="2">
    <source>
        <dbReference type="EMBL" id="ODJ86236.1"/>
    </source>
</evidence>
<reference evidence="2 3" key="1">
    <citation type="submission" date="2016-06" db="EMBL/GenBank/DDBJ databases">
        <title>Genome sequence of endosymbiont of Candidatus Endolucinida thiodiazotropha.</title>
        <authorList>
            <person name="Poehlein A."/>
            <person name="Koenig S."/>
            <person name="Heiden S.E."/>
            <person name="Thuermer A."/>
            <person name="Voget S."/>
            <person name="Daniel R."/>
            <person name="Markert S."/>
            <person name="Gros O."/>
            <person name="Schweder T."/>
        </authorList>
    </citation>
    <scope>NUCLEOTIDE SEQUENCE [LARGE SCALE GENOMIC DNA]</scope>
    <source>
        <strain evidence="2 3">COS</strain>
    </source>
</reference>
<keyword evidence="3" id="KW-1185">Reference proteome</keyword>
<dbReference type="InterPro" id="IPR037401">
    <property type="entry name" value="SnoaL-like"/>
</dbReference>
<organism evidence="2 3">
    <name type="scientific">Candidatus Thiodiazotropha endolucinida</name>
    <dbReference type="NCBI Taxonomy" id="1655433"/>
    <lineage>
        <taxon>Bacteria</taxon>
        <taxon>Pseudomonadati</taxon>
        <taxon>Pseudomonadota</taxon>
        <taxon>Gammaproteobacteria</taxon>
        <taxon>Chromatiales</taxon>
        <taxon>Sedimenticolaceae</taxon>
        <taxon>Candidatus Thiodiazotropha</taxon>
    </lineage>
</organism>
<dbReference type="InterPro" id="IPR032710">
    <property type="entry name" value="NTF2-like_dom_sf"/>
</dbReference>
<dbReference type="SUPFAM" id="SSF54427">
    <property type="entry name" value="NTF2-like"/>
    <property type="match status" value="1"/>
</dbReference>
<evidence type="ECO:0000313" key="3">
    <source>
        <dbReference type="Proteomes" id="UP000094769"/>
    </source>
</evidence>
<evidence type="ECO:0000259" key="1">
    <source>
        <dbReference type="Pfam" id="PF12680"/>
    </source>
</evidence>
<accession>A0A7Z0VJA7</accession>
<dbReference type="AlphaFoldDB" id="A0A7Z0VJA7"/>
<dbReference type="Proteomes" id="UP000094769">
    <property type="component" value="Unassembled WGS sequence"/>
</dbReference>